<name>A0A813UTN3_9BILA</name>
<feature type="compositionally biased region" description="Acidic residues" evidence="8">
    <location>
        <begin position="1"/>
        <end position="11"/>
    </location>
</feature>
<dbReference type="PANTHER" id="PTHR24031">
    <property type="entry name" value="RNA HELICASE"/>
    <property type="match status" value="1"/>
</dbReference>
<keyword evidence="1 6" id="KW-0547">Nucleotide-binding</keyword>
<evidence type="ECO:0000256" key="7">
    <source>
        <dbReference type="RuleBase" id="RU365068"/>
    </source>
</evidence>
<dbReference type="InterPro" id="IPR001650">
    <property type="entry name" value="Helicase_C-like"/>
</dbReference>
<dbReference type="GO" id="GO:0005524">
    <property type="term" value="F:ATP binding"/>
    <property type="evidence" value="ECO:0007669"/>
    <property type="project" value="UniProtKB-UniRule"/>
</dbReference>
<keyword evidence="4 6" id="KW-0067">ATP-binding</keyword>
<feature type="domain" description="Helicase ATP-binding" evidence="9">
    <location>
        <begin position="129"/>
        <end position="336"/>
    </location>
</feature>
<evidence type="ECO:0000256" key="2">
    <source>
        <dbReference type="ARBA" id="ARBA00022801"/>
    </source>
</evidence>
<evidence type="ECO:0000259" key="10">
    <source>
        <dbReference type="PROSITE" id="PS51194"/>
    </source>
</evidence>
<keyword evidence="5 7" id="KW-0694">RNA-binding</keyword>
<evidence type="ECO:0000313" key="12">
    <source>
        <dbReference type="EMBL" id="CAF3619293.1"/>
    </source>
</evidence>
<dbReference type="Proteomes" id="UP000663829">
    <property type="component" value="Unassembled WGS sequence"/>
</dbReference>
<dbReference type="SMART" id="SM00490">
    <property type="entry name" value="HELICc"/>
    <property type="match status" value="1"/>
</dbReference>
<dbReference type="PROSITE" id="PS51192">
    <property type="entry name" value="HELICASE_ATP_BIND_1"/>
    <property type="match status" value="1"/>
</dbReference>
<evidence type="ECO:0000256" key="8">
    <source>
        <dbReference type="SAM" id="MobiDB-lite"/>
    </source>
</evidence>
<evidence type="ECO:0000256" key="5">
    <source>
        <dbReference type="ARBA" id="ARBA00022884"/>
    </source>
</evidence>
<dbReference type="AlphaFoldDB" id="A0A813UTN3"/>
<dbReference type="InterPro" id="IPR011545">
    <property type="entry name" value="DEAD/DEAH_box_helicase_dom"/>
</dbReference>
<accession>A0A813UTN3</accession>
<evidence type="ECO:0000259" key="9">
    <source>
        <dbReference type="PROSITE" id="PS51192"/>
    </source>
</evidence>
<comment type="caution">
    <text evidence="11">The sequence shown here is derived from an EMBL/GenBank/DDBJ whole genome shotgun (WGS) entry which is preliminary data.</text>
</comment>
<dbReference type="GO" id="GO:0003724">
    <property type="term" value="F:RNA helicase activity"/>
    <property type="evidence" value="ECO:0007669"/>
    <property type="project" value="UniProtKB-EC"/>
</dbReference>
<dbReference type="InterPro" id="IPR027417">
    <property type="entry name" value="P-loop_NTPase"/>
</dbReference>
<comment type="catalytic activity">
    <reaction evidence="7">
        <text>ATP + H2O = ADP + phosphate + H(+)</text>
        <dbReference type="Rhea" id="RHEA:13065"/>
        <dbReference type="ChEBI" id="CHEBI:15377"/>
        <dbReference type="ChEBI" id="CHEBI:15378"/>
        <dbReference type="ChEBI" id="CHEBI:30616"/>
        <dbReference type="ChEBI" id="CHEBI:43474"/>
        <dbReference type="ChEBI" id="CHEBI:456216"/>
        <dbReference type="EC" id="3.6.4.13"/>
    </reaction>
</comment>
<comment type="function">
    <text evidence="7">RNA helicase.</text>
</comment>
<evidence type="ECO:0000256" key="1">
    <source>
        <dbReference type="ARBA" id="ARBA00022741"/>
    </source>
</evidence>
<dbReference type="EC" id="3.6.4.13" evidence="7"/>
<keyword evidence="2 6" id="KW-0378">Hydrolase</keyword>
<comment type="similarity">
    <text evidence="6">Belongs to the DEAD box helicase family.</text>
</comment>
<evidence type="ECO:0000313" key="11">
    <source>
        <dbReference type="EMBL" id="CAF0832199.1"/>
    </source>
</evidence>
<dbReference type="EMBL" id="CAJNOQ010000726">
    <property type="protein sequence ID" value="CAF0832199.1"/>
    <property type="molecule type" value="Genomic_DNA"/>
</dbReference>
<proteinExistence type="inferred from homology"/>
<evidence type="ECO:0000313" key="13">
    <source>
        <dbReference type="Proteomes" id="UP000663829"/>
    </source>
</evidence>
<dbReference type="OrthoDB" id="3370at2759"/>
<dbReference type="EMBL" id="CAJOBC010000726">
    <property type="protein sequence ID" value="CAF3619293.1"/>
    <property type="molecule type" value="Genomic_DNA"/>
</dbReference>
<keyword evidence="13" id="KW-1185">Reference proteome</keyword>
<evidence type="ECO:0000256" key="4">
    <source>
        <dbReference type="ARBA" id="ARBA00022840"/>
    </source>
</evidence>
<keyword evidence="3 6" id="KW-0347">Helicase</keyword>
<dbReference type="PROSITE" id="PS51194">
    <property type="entry name" value="HELICASE_CTER"/>
    <property type="match status" value="1"/>
</dbReference>
<dbReference type="PROSITE" id="PS00039">
    <property type="entry name" value="DEAD_ATP_HELICASE"/>
    <property type="match status" value="1"/>
</dbReference>
<dbReference type="GO" id="GO:0003723">
    <property type="term" value="F:RNA binding"/>
    <property type="evidence" value="ECO:0007669"/>
    <property type="project" value="UniProtKB-UniRule"/>
</dbReference>
<organism evidence="11 13">
    <name type="scientific">Didymodactylos carnosus</name>
    <dbReference type="NCBI Taxonomy" id="1234261"/>
    <lineage>
        <taxon>Eukaryota</taxon>
        <taxon>Metazoa</taxon>
        <taxon>Spiralia</taxon>
        <taxon>Gnathifera</taxon>
        <taxon>Rotifera</taxon>
        <taxon>Eurotatoria</taxon>
        <taxon>Bdelloidea</taxon>
        <taxon>Philodinida</taxon>
        <taxon>Philodinidae</taxon>
        <taxon>Didymodactylos</taxon>
    </lineage>
</organism>
<dbReference type="Pfam" id="PF00271">
    <property type="entry name" value="Helicase_C"/>
    <property type="match status" value="1"/>
</dbReference>
<dbReference type="CDD" id="cd18787">
    <property type="entry name" value="SF2_C_DEAD"/>
    <property type="match status" value="1"/>
</dbReference>
<dbReference type="Pfam" id="PF00270">
    <property type="entry name" value="DEAD"/>
    <property type="match status" value="1"/>
</dbReference>
<dbReference type="Proteomes" id="UP000681722">
    <property type="component" value="Unassembled WGS sequence"/>
</dbReference>
<dbReference type="SUPFAM" id="SSF52540">
    <property type="entry name" value="P-loop containing nucleoside triphosphate hydrolases"/>
    <property type="match status" value="1"/>
</dbReference>
<dbReference type="GO" id="GO:0016787">
    <property type="term" value="F:hydrolase activity"/>
    <property type="evidence" value="ECO:0007669"/>
    <property type="project" value="UniProtKB-KW"/>
</dbReference>
<dbReference type="SMART" id="SM00487">
    <property type="entry name" value="DEXDc"/>
    <property type="match status" value="1"/>
</dbReference>
<dbReference type="Gene3D" id="3.40.50.300">
    <property type="entry name" value="P-loop containing nucleotide triphosphate hydrolases"/>
    <property type="match status" value="2"/>
</dbReference>
<reference evidence="11" key="1">
    <citation type="submission" date="2021-02" db="EMBL/GenBank/DDBJ databases">
        <authorList>
            <person name="Nowell W R."/>
        </authorList>
    </citation>
    <scope>NUCLEOTIDE SEQUENCE</scope>
</reference>
<dbReference type="CDD" id="cd17956">
    <property type="entry name" value="DEADc_DDX51"/>
    <property type="match status" value="1"/>
</dbReference>
<dbReference type="InterPro" id="IPR000629">
    <property type="entry name" value="RNA-helicase_DEAD-box_CS"/>
</dbReference>
<evidence type="ECO:0000256" key="3">
    <source>
        <dbReference type="ARBA" id="ARBA00022806"/>
    </source>
</evidence>
<sequence length="546" mass="63328">MSVHDEDENENGEMSIIDNNLEMNNEDNGGGMEVEEEDDEPFTIIRNETDDTVKKKKYLYRLPEWMSTNAVLFNAGDLTNDDVDDQNEIEQLEYIDNDICSILVNDLSIRRLFPVQKQLIPYIIKQSKTITCVPPSDICVSSPTGTGKTLTYVIPLLQCIRHRITKSIQILIILPVQDLAEQVFNVISVFTKKLNLNAALICGGKYSFEFEQNLLLKKQLDGTYTCPVDIVVCTPGRLVEHLTKTHGFNLEHLRYLVIDEADRIIDEFKQDWLQILESSIFTRIHTNRIHPKDFQPSMMSLGNMRQNSYQKLLFSATLTHNPEILQQLNLFRPILFSDNKRTSSAVSVPSNLKEYYLVCNILYKPLTVAYLIQNQLHSERIIIFVHSKNDVNRLYSLLKILLPDQTKLTFISRHLNMKKIQTRLNLFENGQIQIIVCSDIMARGIDISNIDCVILYDLPRNIRTYIHRVGRTARAGKHGTSLTLVEKERLNLFRLNIKSKRGKKLKYMNVTKENYEHMFNDYQQALETFSQQQQHSSKKTRQKRHT</sequence>
<dbReference type="InterPro" id="IPR014001">
    <property type="entry name" value="Helicase_ATP-bd"/>
</dbReference>
<comment type="domain">
    <text evidence="7">The Q motif is unique to and characteristic of the DEAD box family of RNA helicases and controls ATP binding and hydrolysis.</text>
</comment>
<feature type="region of interest" description="Disordered" evidence="8">
    <location>
        <begin position="1"/>
        <end position="37"/>
    </location>
</feature>
<feature type="domain" description="Helicase C-terminal" evidence="10">
    <location>
        <begin position="365"/>
        <end position="516"/>
    </location>
</feature>
<evidence type="ECO:0000256" key="6">
    <source>
        <dbReference type="RuleBase" id="RU000492"/>
    </source>
</evidence>
<gene>
    <name evidence="11" type="ORF">GPM918_LOCUS5114</name>
    <name evidence="12" type="ORF">SRO942_LOCUS5114</name>
</gene>
<feature type="compositionally biased region" description="Low complexity" evidence="8">
    <location>
        <begin position="18"/>
        <end position="27"/>
    </location>
</feature>
<protein>
    <recommendedName>
        <fullName evidence="7">ATP-dependent RNA helicase</fullName>
        <ecNumber evidence="7">3.6.4.13</ecNumber>
    </recommendedName>
</protein>